<dbReference type="SUPFAM" id="SSF47473">
    <property type="entry name" value="EF-hand"/>
    <property type="match status" value="1"/>
</dbReference>
<dbReference type="GO" id="GO:0016020">
    <property type="term" value="C:membrane"/>
    <property type="evidence" value="ECO:0007669"/>
    <property type="project" value="UniProtKB-SubCell"/>
</dbReference>
<dbReference type="InterPro" id="IPR002048">
    <property type="entry name" value="EF_hand_dom"/>
</dbReference>
<dbReference type="InterPro" id="IPR027359">
    <property type="entry name" value="Volt_channel_dom_sf"/>
</dbReference>
<feature type="domain" description="EF-hand" evidence="7">
    <location>
        <begin position="315"/>
        <end position="350"/>
    </location>
</feature>
<dbReference type="GO" id="GO:0005509">
    <property type="term" value="F:calcium ion binding"/>
    <property type="evidence" value="ECO:0007669"/>
    <property type="project" value="InterPro"/>
</dbReference>
<sequence>MTLSAFQRLDIADFSGSLGFVWSTHAEKAADTFPLVDARNRELCLLAFAGPEWCCFQWHLIVAIELLINSVFLAYILLRLFHLGIREFVKKAWNVATVLLIVSSFVGLLVSISTTNRTPNTSLTAATIAENPYIFNYTKIMCPLIVVAFSQKLRHALTVFFRTLPSIFNALFSLIILLLVFGLFGIMMFGELPPYTTSCEFCSFNTTTSSLLGLYVLITTENYPEIMNAAFAYSPVFSVFFFMVFLVIGLYFLLNVVIASFIDAYRTERKKQVLKLRIRERKSLLAAFQVLDSDNKGFISQETFSSLMKEVLPKAEPAIVNMLFELMDADGNNQIDVFEFFEMLDTLLLRFRVDKSPVSMQRTKRIFKKLVAFIFCKTCRKGEPADSYPKAMVQFQAFCTSLFNEPKRKVIFSTVTSVVSILNAAVFVLIAEKYADNLTGTKSFLRTDLLLLADFSIAFVMVFEMLLKYVGHGTEKFVEDKWNLFDLCCVLVSFGASIYAVSQMTVEINPFQELDVNVFRSFRILRFFTVTKEVRLFSTLILDMFRSLYPYFFILLALTYFFVFFGCLFFVDESVTLPPWFSFSAFSLGTVTMAQEFTMSNWHTVMYAYMNKKRTRWETYSTMIFFVAFNLVVSIISVNLVSAVVIEVYEVRRELAGQENDILLVRCFLRMRIAVIKHLLNRRRQITFAVVTKMTSIATVLALMMETVKSSLFETAKLNLLKIKQKKQQQKLNRL</sequence>
<feature type="transmembrane region" description="Helical" evidence="6">
    <location>
        <begin position="583"/>
        <end position="603"/>
    </location>
</feature>
<dbReference type="EMBL" id="HBIB01049646">
    <property type="protein sequence ID" value="CAE0270425.1"/>
    <property type="molecule type" value="Transcribed_RNA"/>
</dbReference>
<dbReference type="CDD" id="cd00051">
    <property type="entry name" value="EFh"/>
    <property type="match status" value="1"/>
</dbReference>
<feature type="transmembrane region" description="Helical" evidence="6">
    <location>
        <begin position="686"/>
        <end position="705"/>
    </location>
</feature>
<dbReference type="Pfam" id="PF13499">
    <property type="entry name" value="EF-hand_7"/>
    <property type="match status" value="1"/>
</dbReference>
<dbReference type="Gene3D" id="1.10.238.10">
    <property type="entry name" value="EF-hand"/>
    <property type="match status" value="1"/>
</dbReference>
<dbReference type="Gene3D" id="1.10.287.70">
    <property type="match status" value="2"/>
</dbReference>
<feature type="transmembrane region" description="Helical" evidence="6">
    <location>
        <begin position="410"/>
        <end position="430"/>
    </location>
</feature>
<feature type="transmembrane region" description="Helical" evidence="6">
    <location>
        <begin position="238"/>
        <end position="262"/>
    </location>
</feature>
<gene>
    <name evidence="8" type="ORF">PBIL07802_LOCUS32780</name>
</gene>
<evidence type="ECO:0000256" key="3">
    <source>
        <dbReference type="ARBA" id="ARBA00022837"/>
    </source>
</evidence>
<evidence type="ECO:0000256" key="4">
    <source>
        <dbReference type="ARBA" id="ARBA00022989"/>
    </source>
</evidence>
<evidence type="ECO:0000256" key="6">
    <source>
        <dbReference type="SAM" id="Phobius"/>
    </source>
</evidence>
<dbReference type="Pfam" id="PF00520">
    <property type="entry name" value="Ion_trans"/>
    <property type="match status" value="2"/>
</dbReference>
<evidence type="ECO:0000313" key="8">
    <source>
        <dbReference type="EMBL" id="CAE0270425.1"/>
    </source>
</evidence>
<evidence type="ECO:0000256" key="5">
    <source>
        <dbReference type="ARBA" id="ARBA00023136"/>
    </source>
</evidence>
<dbReference type="SMART" id="SM00054">
    <property type="entry name" value="EFh"/>
    <property type="match status" value="2"/>
</dbReference>
<feature type="transmembrane region" description="Helical" evidence="6">
    <location>
        <begin position="58"/>
        <end position="81"/>
    </location>
</feature>
<dbReference type="InterPro" id="IPR005821">
    <property type="entry name" value="Ion_trans_dom"/>
</dbReference>
<reference evidence="8" key="1">
    <citation type="submission" date="2021-01" db="EMBL/GenBank/DDBJ databases">
        <authorList>
            <person name="Corre E."/>
            <person name="Pelletier E."/>
            <person name="Niang G."/>
            <person name="Scheremetjew M."/>
            <person name="Finn R."/>
            <person name="Kale V."/>
            <person name="Holt S."/>
            <person name="Cochrane G."/>
            <person name="Meng A."/>
            <person name="Brown T."/>
            <person name="Cohen L."/>
        </authorList>
    </citation>
    <scope>NUCLEOTIDE SEQUENCE</scope>
    <source>
        <strain evidence="8">NIES-2562</strain>
    </source>
</reference>
<dbReference type="AlphaFoldDB" id="A0A7S3GLX9"/>
<dbReference type="InterPro" id="IPR011992">
    <property type="entry name" value="EF-hand-dom_pair"/>
</dbReference>
<dbReference type="PROSITE" id="PS50222">
    <property type="entry name" value="EF_HAND_2"/>
    <property type="match status" value="2"/>
</dbReference>
<proteinExistence type="predicted"/>
<dbReference type="SUPFAM" id="SSF81324">
    <property type="entry name" value="Voltage-gated potassium channels"/>
    <property type="match status" value="2"/>
</dbReference>
<dbReference type="PANTHER" id="PTHR46726:SF1">
    <property type="entry name" value="TWO-PORE CALCIUM CHANNEL 3"/>
    <property type="match status" value="1"/>
</dbReference>
<feature type="transmembrane region" description="Helical" evidence="6">
    <location>
        <begin position="450"/>
        <end position="470"/>
    </location>
</feature>
<keyword evidence="5 6" id="KW-0472">Membrane</keyword>
<feature type="transmembrane region" description="Helical" evidence="6">
    <location>
        <begin position="93"/>
        <end position="112"/>
    </location>
</feature>
<dbReference type="PANTHER" id="PTHR46726">
    <property type="entry name" value="TWO PORE CHANNEL 3"/>
    <property type="match status" value="1"/>
</dbReference>
<name>A0A7S3GLX9_9EUKA</name>
<comment type="subcellular location">
    <subcellularLocation>
        <location evidence="1">Membrane</location>
        <topology evidence="1">Multi-pass membrane protein</topology>
    </subcellularLocation>
</comment>
<evidence type="ECO:0000256" key="2">
    <source>
        <dbReference type="ARBA" id="ARBA00022692"/>
    </source>
</evidence>
<feature type="transmembrane region" description="Helical" evidence="6">
    <location>
        <begin position="167"/>
        <end position="189"/>
    </location>
</feature>
<feature type="transmembrane region" description="Helical" evidence="6">
    <location>
        <begin position="623"/>
        <end position="646"/>
    </location>
</feature>
<dbReference type="PROSITE" id="PS00018">
    <property type="entry name" value="EF_HAND_1"/>
    <property type="match status" value="1"/>
</dbReference>
<evidence type="ECO:0000256" key="1">
    <source>
        <dbReference type="ARBA" id="ARBA00004141"/>
    </source>
</evidence>
<feature type="transmembrane region" description="Helical" evidence="6">
    <location>
        <begin position="482"/>
        <end position="501"/>
    </location>
</feature>
<keyword evidence="4 6" id="KW-1133">Transmembrane helix</keyword>
<keyword evidence="2 6" id="KW-0812">Transmembrane</keyword>
<dbReference type="GO" id="GO:0005216">
    <property type="term" value="F:monoatomic ion channel activity"/>
    <property type="evidence" value="ECO:0007669"/>
    <property type="project" value="InterPro"/>
</dbReference>
<feature type="transmembrane region" description="Helical" evidence="6">
    <location>
        <begin position="548"/>
        <end position="571"/>
    </location>
</feature>
<organism evidence="8">
    <name type="scientific">Palpitomonas bilix</name>
    <dbReference type="NCBI Taxonomy" id="652834"/>
    <lineage>
        <taxon>Eukaryota</taxon>
        <taxon>Eukaryota incertae sedis</taxon>
    </lineage>
</organism>
<feature type="domain" description="EF-hand" evidence="7">
    <location>
        <begin position="279"/>
        <end position="314"/>
    </location>
</feature>
<protein>
    <recommendedName>
        <fullName evidence="7">EF-hand domain-containing protein</fullName>
    </recommendedName>
</protein>
<accession>A0A7S3GLX9</accession>
<dbReference type="InterPro" id="IPR018247">
    <property type="entry name" value="EF_Hand_1_Ca_BS"/>
</dbReference>
<evidence type="ECO:0000259" key="7">
    <source>
        <dbReference type="PROSITE" id="PS50222"/>
    </source>
</evidence>
<keyword evidence="3" id="KW-0106">Calcium</keyword>
<dbReference type="Gene3D" id="1.20.120.350">
    <property type="entry name" value="Voltage-gated potassium channels. Chain C"/>
    <property type="match status" value="2"/>
</dbReference>